<dbReference type="AlphaFoldDB" id="A0A2U9CP42"/>
<gene>
    <name evidence="2" type="ORF">SMAX5B_001381</name>
</gene>
<dbReference type="Proteomes" id="UP000246464">
    <property type="component" value="Chromosome 19"/>
</dbReference>
<evidence type="ECO:0000313" key="3">
    <source>
        <dbReference type="Proteomes" id="UP000246464"/>
    </source>
</evidence>
<reference evidence="2 3" key="1">
    <citation type="submission" date="2017-12" db="EMBL/GenBank/DDBJ databases">
        <title>Integrating genomic resources of turbot (Scophthalmus maximus) in depth evaluation of genetic and physical mapping variation across individuals.</title>
        <authorList>
            <person name="Martinez P."/>
        </authorList>
    </citation>
    <scope>NUCLEOTIDE SEQUENCE [LARGE SCALE GENOMIC DNA]</scope>
</reference>
<sequence>MSVGLRSAQQEAENSCEGQGGQVIRGGADYCTLLEVLLGMDVAVVRMQRMGESLYTHADPYSLSIEPYQKLGKLSHINVMCNNLLT</sequence>
<evidence type="ECO:0000313" key="2">
    <source>
        <dbReference type="EMBL" id="AWP18317.1"/>
    </source>
</evidence>
<proteinExistence type="predicted"/>
<name>A0A2U9CP42_SCOMX</name>
<accession>A0A2U9CP42</accession>
<organism evidence="2 3">
    <name type="scientific">Scophthalmus maximus</name>
    <name type="common">Turbot</name>
    <name type="synonym">Psetta maxima</name>
    <dbReference type="NCBI Taxonomy" id="52904"/>
    <lineage>
        <taxon>Eukaryota</taxon>
        <taxon>Metazoa</taxon>
        <taxon>Chordata</taxon>
        <taxon>Craniata</taxon>
        <taxon>Vertebrata</taxon>
        <taxon>Euteleostomi</taxon>
        <taxon>Actinopterygii</taxon>
        <taxon>Neopterygii</taxon>
        <taxon>Teleostei</taxon>
        <taxon>Neoteleostei</taxon>
        <taxon>Acanthomorphata</taxon>
        <taxon>Carangaria</taxon>
        <taxon>Pleuronectiformes</taxon>
        <taxon>Pleuronectoidei</taxon>
        <taxon>Scophthalmidae</taxon>
        <taxon>Scophthalmus</taxon>
    </lineage>
</organism>
<evidence type="ECO:0000256" key="1">
    <source>
        <dbReference type="SAM" id="MobiDB-lite"/>
    </source>
</evidence>
<feature type="compositionally biased region" description="Polar residues" evidence="1">
    <location>
        <begin position="7"/>
        <end position="17"/>
    </location>
</feature>
<keyword evidence="3" id="KW-1185">Reference proteome</keyword>
<dbReference type="EMBL" id="CP026261">
    <property type="protein sequence ID" value="AWP18317.1"/>
    <property type="molecule type" value="Genomic_DNA"/>
</dbReference>
<protein>
    <submittedName>
        <fullName evidence="2">Uncharacterized protein</fullName>
    </submittedName>
</protein>
<feature type="region of interest" description="Disordered" evidence="1">
    <location>
        <begin position="1"/>
        <end position="23"/>
    </location>
</feature>